<protein>
    <recommendedName>
        <fullName evidence="4">DUF2550 family protein</fullName>
    </recommendedName>
</protein>
<sequence>MSAIAMVALVLLVVITQIVLPVLLLPVTLVLFWLARRRARPLLPVCRVPGVAPSFESGTGIGYEAVALADRPAVRAVTDERPTTLGEPWIGSGTGRTCDTASDDLHAFSIHVEVLPDGVLSWSVHVDDESLPVTDHDQDVERLAAMPGVRDVVRHDHDDVGWITDDPRPADEMLADVLRAVTSQSGRG</sequence>
<keyword evidence="1" id="KW-0812">Transmembrane</keyword>
<dbReference type="Proteomes" id="UP000675409">
    <property type="component" value="Unassembled WGS sequence"/>
</dbReference>
<dbReference type="EMBL" id="JABBYC010000016">
    <property type="protein sequence ID" value="MBL0886824.1"/>
    <property type="molecule type" value="Genomic_DNA"/>
</dbReference>
<organism evidence="2 3">
    <name type="scientific">Myceligenerans indicum</name>
    <dbReference type="NCBI Taxonomy" id="2593663"/>
    <lineage>
        <taxon>Bacteria</taxon>
        <taxon>Bacillati</taxon>
        <taxon>Actinomycetota</taxon>
        <taxon>Actinomycetes</taxon>
        <taxon>Micrococcales</taxon>
        <taxon>Promicromonosporaceae</taxon>
        <taxon>Myceligenerans</taxon>
    </lineage>
</organism>
<gene>
    <name evidence="2" type="ORF">HGK34_11140</name>
</gene>
<name>A0ABS1LLC9_9MICO</name>
<evidence type="ECO:0008006" key="4">
    <source>
        <dbReference type="Google" id="ProtNLM"/>
    </source>
</evidence>
<comment type="caution">
    <text evidence="2">The sequence shown here is derived from an EMBL/GenBank/DDBJ whole genome shotgun (WGS) entry which is preliminary data.</text>
</comment>
<evidence type="ECO:0000313" key="2">
    <source>
        <dbReference type="EMBL" id="MBL0886824.1"/>
    </source>
</evidence>
<feature type="transmembrane region" description="Helical" evidence="1">
    <location>
        <begin position="6"/>
        <end position="34"/>
    </location>
</feature>
<dbReference type="RefSeq" id="WP_201847161.1">
    <property type="nucleotide sequence ID" value="NZ_JABBYC010000016.1"/>
</dbReference>
<keyword evidence="3" id="KW-1185">Reference proteome</keyword>
<accession>A0ABS1LLC9</accession>
<proteinExistence type="predicted"/>
<keyword evidence="1" id="KW-1133">Transmembrane helix</keyword>
<reference evidence="2 3" key="1">
    <citation type="journal article" date="2021" name="Arch. Microbiol.">
        <title>Myceligenerans indicum sp. nov., an actinobacterium isolated from mangrove sediment of Sundarbans, India.</title>
        <authorList>
            <person name="Asha K."/>
            <person name="Bhadury P."/>
        </authorList>
    </citation>
    <scope>NUCLEOTIDE SEQUENCE [LARGE SCALE GENOMIC DNA]</scope>
    <source>
        <strain evidence="2 3">I2</strain>
    </source>
</reference>
<evidence type="ECO:0000256" key="1">
    <source>
        <dbReference type="SAM" id="Phobius"/>
    </source>
</evidence>
<evidence type="ECO:0000313" key="3">
    <source>
        <dbReference type="Proteomes" id="UP000675409"/>
    </source>
</evidence>
<keyword evidence="1" id="KW-0472">Membrane</keyword>